<dbReference type="EMBL" id="CP106879">
    <property type="protein sequence ID" value="UYC82354.1"/>
    <property type="molecule type" value="Genomic_DNA"/>
</dbReference>
<sequence>MTTHTTTTPSRLRRLALPFVGAIALTVALIAPVSPASAAGAVPKGNPYLLYTASISANGTGTGYSSYINVHDAHNNAYAFGIQSDKGSPESKGKPRYIWERVQNGKFTYGYLGPATNKLTPIGMRWYKNDVATMIVNHKTIGTLKLNLDGRLFFNAEANARLNGDVVHSTVQNTRITVGDRKSNTGLNGKWDTSFSFHGLKAKQTNSPRVQGASFKIDGRVTGLPRGGNWDTTQVSGIAMIAQKW</sequence>
<dbReference type="Proteomes" id="UP001062223">
    <property type="component" value="Chromosome"/>
</dbReference>
<reference evidence="2" key="1">
    <citation type="submission" date="2022-09" db="EMBL/GenBank/DDBJ databases">
        <title>Taxonomy of Curtobacterium flaccumfaciens.</title>
        <authorList>
            <person name="Osdaghi E."/>
            <person name="Taghavi S.M."/>
            <person name="Hamidizade M."/>
            <person name="Abachi H."/>
            <person name="Fazliarab A."/>
            <person name="Baeyen S."/>
            <person name="Portier P."/>
            <person name="Van Vaerenbergh J."/>
            <person name="Jacques M.-A."/>
        </authorList>
    </citation>
    <scope>NUCLEOTIDE SEQUENCE</scope>
    <source>
        <strain evidence="2">AGQB46</strain>
    </source>
</reference>
<keyword evidence="1" id="KW-0732">Signal</keyword>
<evidence type="ECO:0000313" key="3">
    <source>
        <dbReference type="Proteomes" id="UP001062223"/>
    </source>
</evidence>
<gene>
    <name evidence="2" type="ORF">OE229_07810</name>
</gene>
<dbReference type="RefSeq" id="WP_262137307.1">
    <property type="nucleotide sequence ID" value="NZ_CP106879.1"/>
</dbReference>
<dbReference type="KEGG" id="cpoi:OE229_07810"/>
<dbReference type="AlphaFoldDB" id="A0A9Q9T529"/>
<accession>A0A9Q9T529</accession>
<organism evidence="2 3">
    <name type="scientific">Curtobacterium poinsettiae</name>
    <dbReference type="NCBI Taxonomy" id="159612"/>
    <lineage>
        <taxon>Bacteria</taxon>
        <taxon>Bacillati</taxon>
        <taxon>Actinomycetota</taxon>
        <taxon>Actinomycetes</taxon>
        <taxon>Micrococcales</taxon>
        <taxon>Microbacteriaceae</taxon>
        <taxon>Curtobacterium</taxon>
    </lineage>
</organism>
<name>A0A9Q9T529_9MICO</name>
<evidence type="ECO:0000256" key="1">
    <source>
        <dbReference type="SAM" id="SignalP"/>
    </source>
</evidence>
<protein>
    <submittedName>
        <fullName evidence="2">Uncharacterized protein</fullName>
    </submittedName>
</protein>
<proteinExistence type="predicted"/>
<feature type="signal peptide" evidence="1">
    <location>
        <begin position="1"/>
        <end position="38"/>
    </location>
</feature>
<evidence type="ECO:0000313" key="2">
    <source>
        <dbReference type="EMBL" id="UYC82354.1"/>
    </source>
</evidence>
<feature type="chain" id="PRO_5040229612" evidence="1">
    <location>
        <begin position="39"/>
        <end position="245"/>
    </location>
</feature>